<dbReference type="EMBL" id="OZ004260">
    <property type="protein sequence ID" value="CAK7920486.1"/>
    <property type="molecule type" value="Genomic_DNA"/>
</dbReference>
<evidence type="ECO:0000256" key="5">
    <source>
        <dbReference type="ARBA" id="ARBA00042586"/>
    </source>
</evidence>
<comment type="similarity">
    <text evidence="2">Belongs to the SNF7 family.</text>
</comment>
<evidence type="ECO:0000256" key="3">
    <source>
        <dbReference type="ARBA" id="ARBA00022753"/>
    </source>
</evidence>
<dbReference type="Pfam" id="PF03357">
    <property type="entry name" value="Snf7"/>
    <property type="match status" value="1"/>
</dbReference>
<evidence type="ECO:0000256" key="4">
    <source>
        <dbReference type="ARBA" id="ARBA00040017"/>
    </source>
</evidence>
<comment type="subcellular location">
    <subcellularLocation>
        <location evidence="1">Endosome</location>
    </subcellularLocation>
</comment>
<gene>
    <name evidence="8" type="ORF">CAAN4_H02894</name>
</gene>
<reference evidence="8 9" key="1">
    <citation type="submission" date="2024-01" db="EMBL/GenBank/DDBJ databases">
        <authorList>
            <consortium name="Genoscope - CEA"/>
            <person name="William W."/>
        </authorList>
    </citation>
    <scope>NUCLEOTIDE SEQUENCE [LARGE SCALE GENOMIC DNA]</scope>
    <source>
        <strain evidence="8 9">29B2s-10</strain>
    </source>
</reference>
<dbReference type="Gene3D" id="6.10.140.1230">
    <property type="match status" value="1"/>
</dbReference>
<evidence type="ECO:0000256" key="1">
    <source>
        <dbReference type="ARBA" id="ARBA00004177"/>
    </source>
</evidence>
<feature type="coiled-coil region" evidence="6">
    <location>
        <begin position="264"/>
        <end position="291"/>
    </location>
</feature>
<evidence type="ECO:0000256" key="6">
    <source>
        <dbReference type="SAM" id="Coils"/>
    </source>
</evidence>
<evidence type="ECO:0000256" key="2">
    <source>
        <dbReference type="ARBA" id="ARBA00006190"/>
    </source>
</evidence>
<evidence type="ECO:0000256" key="7">
    <source>
        <dbReference type="SAM" id="MobiDB-lite"/>
    </source>
</evidence>
<dbReference type="PANTHER" id="PTHR22761:SF10">
    <property type="entry name" value="GH13992P"/>
    <property type="match status" value="1"/>
</dbReference>
<feature type="compositionally biased region" description="Basic and acidic residues" evidence="7">
    <location>
        <begin position="451"/>
        <end position="471"/>
    </location>
</feature>
<organism evidence="8 9">
    <name type="scientific">[Candida] anglica</name>
    <dbReference type="NCBI Taxonomy" id="148631"/>
    <lineage>
        <taxon>Eukaryota</taxon>
        <taxon>Fungi</taxon>
        <taxon>Dikarya</taxon>
        <taxon>Ascomycota</taxon>
        <taxon>Saccharomycotina</taxon>
        <taxon>Pichiomycetes</taxon>
        <taxon>Debaryomycetaceae</taxon>
        <taxon>Kurtzmaniella</taxon>
    </lineage>
</organism>
<keyword evidence="9" id="KW-1185">Reference proteome</keyword>
<dbReference type="InterPro" id="IPR005024">
    <property type="entry name" value="Snf7_fam"/>
</dbReference>
<dbReference type="PANTHER" id="PTHR22761">
    <property type="entry name" value="CHARGED MULTIVESICULAR BODY PROTEIN"/>
    <property type="match status" value="1"/>
</dbReference>
<dbReference type="Proteomes" id="UP001497600">
    <property type="component" value="Chromosome H"/>
</dbReference>
<proteinExistence type="inferred from homology"/>
<keyword evidence="3" id="KW-0967">Endosome</keyword>
<accession>A0ABP0EJB4</accession>
<evidence type="ECO:0000313" key="8">
    <source>
        <dbReference type="EMBL" id="CAK7920486.1"/>
    </source>
</evidence>
<sequence length="471" mass="54012">MSLQDKIQSHPSFTKTRLNSLYSNFERLKHLNPEGYEANLKAWEQLLLKFLRSGDFANVLSIPSTSPSLMQALSIPIYGSPQCLGLVLTELVKRDSLVPLSYYLVEDQSYSRIINNKFALTDYISAKKWISWTLKQIGIQGEFRATTTSSSSSLDGGLVPENYLNWDYTCEIGDRIGGLLYKKRPGNYSNRLYDGIEFQEYIQKLTKMSFTSIDYEIILKYLSRDVGLIAVKIDDEGEICIKLHDSLAKNNVTTLTISEDDMGIIKIKRQIQRLDQRNKNFEEKIEDLNDRIKKLIIPNKINDKSFKERAKYLLQTRKMFSDSYSKSSASLDQLTQILLRLDDASSNIDVFSSLACSSEILKTLNEKINQDEIDEVMMNLEENMQTTNEISDSLSNTLNTYESDSEVEIELAKLTSEYEHSVKPNVETKTSKNEELLTTLKNMHIDGSQHTIEDRTANKDEEKKMEKLYTS</sequence>
<feature type="region of interest" description="Disordered" evidence="7">
    <location>
        <begin position="444"/>
        <end position="471"/>
    </location>
</feature>
<keyword evidence="6" id="KW-0175">Coiled coil</keyword>
<dbReference type="Pfam" id="PF25880">
    <property type="entry name" value="WHD_CHMP7_1st"/>
    <property type="match status" value="1"/>
</dbReference>
<name>A0ABP0EJB4_9ASCO</name>
<protein>
    <recommendedName>
        <fullName evidence="4">Vacuolar-sorting protein SNF7</fullName>
    </recommendedName>
    <alternativeName>
        <fullName evidence="5">Vacuolar protein-sorting-associated protein 32</fullName>
    </alternativeName>
</protein>
<evidence type="ECO:0000313" key="9">
    <source>
        <dbReference type="Proteomes" id="UP001497600"/>
    </source>
</evidence>